<evidence type="ECO:0000313" key="2">
    <source>
        <dbReference type="Proteomes" id="UP000192980"/>
    </source>
</evidence>
<dbReference type="STRING" id="561061.SAMN05660862_2660"/>
<accession>A0A1X7KBM1</accession>
<dbReference type="Proteomes" id="UP000192980">
    <property type="component" value="Unassembled WGS sequence"/>
</dbReference>
<dbReference type="OrthoDB" id="943693at2"/>
<evidence type="ECO:0000313" key="1">
    <source>
        <dbReference type="EMBL" id="SMG37887.1"/>
    </source>
</evidence>
<name>A0A1X7KBM1_9SPHI</name>
<keyword evidence="2" id="KW-1185">Reference proteome</keyword>
<dbReference type="EMBL" id="FXAU01000005">
    <property type="protein sequence ID" value="SMG37887.1"/>
    <property type="molecule type" value="Genomic_DNA"/>
</dbReference>
<reference evidence="1 2" key="1">
    <citation type="submission" date="2017-04" db="EMBL/GenBank/DDBJ databases">
        <authorList>
            <person name="Afonso C.L."/>
            <person name="Miller P.J."/>
            <person name="Scott M.A."/>
            <person name="Spackman E."/>
            <person name="Goraichik I."/>
            <person name="Dimitrov K.M."/>
            <person name="Suarez D.L."/>
            <person name="Swayne D.E."/>
        </authorList>
    </citation>
    <scope>NUCLEOTIDE SEQUENCE [LARGE SCALE GENOMIC DNA]</scope>
    <source>
        <strain evidence="1 2">DSM 22418</strain>
    </source>
</reference>
<sequence length="251" mass="28447">MDEQNHNTAFSQQLALLLDTIFVTHQTLAFTILTSEDLDVSIVIYSPAAKNRLKTVTSARVIHLDEEYLRKNEEKVLQRIASLYSKGQTIYARETVIARVDKRISMQFLEEHHLNTAFPGKYRYGLFYRGDLVSLAVFSGGRKMKDKPTNYRSFELIRFCHKSGLRVVGGLSRLIRAFAKDFTPGDIMTYVDNDWSQDSSLKTIGFLPTGTLPPQALHFQNIPQQTATSTLPIKGEYSKYNSGSTKLVLTL</sequence>
<dbReference type="RefSeq" id="WP_085473401.1">
    <property type="nucleotide sequence ID" value="NZ_FXAU01000005.1"/>
</dbReference>
<organism evidence="1 2">
    <name type="scientific">Sphingobacterium psychroaquaticum</name>
    <dbReference type="NCBI Taxonomy" id="561061"/>
    <lineage>
        <taxon>Bacteria</taxon>
        <taxon>Pseudomonadati</taxon>
        <taxon>Bacteroidota</taxon>
        <taxon>Sphingobacteriia</taxon>
        <taxon>Sphingobacteriales</taxon>
        <taxon>Sphingobacteriaceae</taxon>
        <taxon>Sphingobacterium</taxon>
    </lineage>
</organism>
<gene>
    <name evidence="1" type="ORF">SAMN05660862_2660</name>
</gene>
<dbReference type="AlphaFoldDB" id="A0A1X7KBM1"/>
<protein>
    <submittedName>
        <fullName evidence="1">Uncharacterized protein</fullName>
    </submittedName>
</protein>
<proteinExistence type="predicted"/>